<keyword evidence="1" id="KW-0812">Transmembrane</keyword>
<keyword evidence="1" id="KW-0472">Membrane</keyword>
<feature type="transmembrane region" description="Helical" evidence="1">
    <location>
        <begin position="53"/>
        <end position="72"/>
    </location>
</feature>
<proteinExistence type="predicted"/>
<accession>A0A7H1J7I5</accession>
<dbReference type="PANTHER" id="PTHR33741:SF5">
    <property type="entry name" value="TRANSMEMBRANE PROTEIN DDB_G0269096-RELATED"/>
    <property type="match status" value="1"/>
</dbReference>
<evidence type="ECO:0000259" key="2">
    <source>
        <dbReference type="Pfam" id="PF04982"/>
    </source>
</evidence>
<dbReference type="InterPro" id="IPR007065">
    <property type="entry name" value="HPP"/>
</dbReference>
<keyword evidence="4" id="KW-1185">Reference proteome</keyword>
<evidence type="ECO:0000256" key="1">
    <source>
        <dbReference type="SAM" id="Phobius"/>
    </source>
</evidence>
<evidence type="ECO:0000313" key="4">
    <source>
        <dbReference type="Proteomes" id="UP000516370"/>
    </source>
</evidence>
<name>A0A7H1J7I5_9GAMM</name>
<dbReference type="Pfam" id="PF04982">
    <property type="entry name" value="TM_HPP"/>
    <property type="match status" value="1"/>
</dbReference>
<keyword evidence="1" id="KW-1133">Transmembrane helix</keyword>
<dbReference type="PANTHER" id="PTHR33741">
    <property type="entry name" value="TRANSMEMBRANE PROTEIN DDB_G0269096-RELATED"/>
    <property type="match status" value="1"/>
</dbReference>
<dbReference type="KEGG" id="mard:IBG28_01935"/>
<dbReference type="EMBL" id="CP061081">
    <property type="protein sequence ID" value="QNT06451.1"/>
    <property type="molecule type" value="Genomic_DNA"/>
</dbReference>
<dbReference type="InterPro" id="IPR058581">
    <property type="entry name" value="TM_HPP"/>
</dbReference>
<dbReference type="AlphaFoldDB" id="A0A7H1J7I5"/>
<evidence type="ECO:0000313" key="3">
    <source>
        <dbReference type="EMBL" id="QNT06451.1"/>
    </source>
</evidence>
<feature type="transmembrane region" description="Helical" evidence="1">
    <location>
        <begin position="147"/>
        <end position="166"/>
    </location>
</feature>
<feature type="transmembrane region" description="Helical" evidence="1">
    <location>
        <begin position="78"/>
        <end position="95"/>
    </location>
</feature>
<gene>
    <name evidence="3" type="ORF">IBG28_01935</name>
</gene>
<reference evidence="3 4" key="1">
    <citation type="submission" date="2020-09" db="EMBL/GenBank/DDBJ databases">
        <title>Complete genome sequence of an Arctic sea ice bacterium Marinomonas arctica BSI20414.</title>
        <authorList>
            <person name="Liao L."/>
            <person name="Chen B."/>
        </authorList>
    </citation>
    <scope>NUCLEOTIDE SEQUENCE [LARGE SCALE GENOMIC DNA]</scope>
    <source>
        <strain evidence="3 4">BSI20414</strain>
    </source>
</reference>
<dbReference type="OrthoDB" id="9811720at2"/>
<feature type="transmembrane region" description="Helical" evidence="1">
    <location>
        <begin position="27"/>
        <end position="46"/>
    </location>
</feature>
<feature type="domain" description="HPP transmembrane region" evidence="2">
    <location>
        <begin position="19"/>
        <end position="176"/>
    </location>
</feature>
<dbReference type="RefSeq" id="WP_111607363.1">
    <property type="nucleotide sequence ID" value="NZ_BMLJ01000008.1"/>
</dbReference>
<protein>
    <submittedName>
        <fullName evidence="3">HPP family protein</fullName>
    </submittedName>
</protein>
<sequence length="240" mass="26523">MFFSLCRNIARFIGIETNKTSHFERCLSGTTACLALVCVYFLSRLFLPLPDSLLVVASIGASAVLLFAIPHGALSQPWPFVIGHLISALIGISFYKVFGASFVTGATAVGVSIIGMHYLRCLHPPGGSTALSCVIGGSSIHAMGYEFLLYPLLINLLAMLALAVIFNNCFSWRRYPAALNTSLHQEINEQHFIERDDLYHVLEQEDIFIDVSAEELMHIYNAAREHAKARHKRLVSTLPK</sequence>
<dbReference type="Proteomes" id="UP000516370">
    <property type="component" value="Chromosome"/>
</dbReference>
<organism evidence="3 4">
    <name type="scientific">Marinomonas arctica</name>
    <dbReference type="NCBI Taxonomy" id="383750"/>
    <lineage>
        <taxon>Bacteria</taxon>
        <taxon>Pseudomonadati</taxon>
        <taxon>Pseudomonadota</taxon>
        <taxon>Gammaproteobacteria</taxon>
        <taxon>Oceanospirillales</taxon>
        <taxon>Oceanospirillaceae</taxon>
        <taxon>Marinomonas</taxon>
    </lineage>
</organism>